<evidence type="ECO:0000313" key="1">
    <source>
        <dbReference type="EMBL" id="RZS78432.1"/>
    </source>
</evidence>
<evidence type="ECO:0000313" key="2">
    <source>
        <dbReference type="Proteomes" id="UP000292445"/>
    </source>
</evidence>
<dbReference type="Proteomes" id="UP000292445">
    <property type="component" value="Unassembled WGS sequence"/>
</dbReference>
<dbReference type="Pfam" id="PF13591">
    <property type="entry name" value="MerR_2"/>
    <property type="match status" value="1"/>
</dbReference>
<dbReference type="AlphaFoldDB" id="A0A4Q7N8J1"/>
<protein>
    <submittedName>
        <fullName evidence="1">Chaperone modulatory protein CbpM</fullName>
    </submittedName>
</protein>
<accession>A0A4Q7N8J1</accession>
<dbReference type="Gene3D" id="1.10.1660.10">
    <property type="match status" value="1"/>
</dbReference>
<sequence>MKTVAVTATLVGKEQPLSTGELARACGAEEAWVLQLVRVGIIEASGRPADWCFDSAALRQALAARDLQRDFDASLDAAALILDMSNEIRRLRARLRVLGLDAEGR</sequence>
<gene>
    <name evidence="1" type="ORF">EV675_5081</name>
</gene>
<reference evidence="1 2" key="1">
    <citation type="submission" date="2019-02" db="EMBL/GenBank/DDBJ databases">
        <title>Genomic Encyclopedia of Type Strains, Phase IV (KMG-IV): sequencing the most valuable type-strain genomes for metagenomic binning, comparative biology and taxonomic classification.</title>
        <authorList>
            <person name="Goeker M."/>
        </authorList>
    </citation>
    <scope>NUCLEOTIDE SEQUENCE [LARGE SCALE GENOMIC DNA]</scope>
    <source>
        <strain evidence="1 2">K24</strain>
    </source>
</reference>
<name>A0A4Q7N8J1_9BURK</name>
<dbReference type="EMBL" id="SGXC01000003">
    <property type="protein sequence ID" value="RZS78432.1"/>
    <property type="molecule type" value="Genomic_DNA"/>
</dbReference>
<comment type="caution">
    <text evidence="1">The sequence shown here is derived from an EMBL/GenBank/DDBJ whole genome shotgun (WGS) entry which is preliminary data.</text>
</comment>
<proteinExistence type="predicted"/>
<keyword evidence="2" id="KW-1185">Reference proteome</keyword>
<dbReference type="RefSeq" id="WP_130361194.1">
    <property type="nucleotide sequence ID" value="NZ_SGXC01000003.1"/>
</dbReference>
<organism evidence="1 2">
    <name type="scientific">Pigmentiphaga kullae</name>
    <dbReference type="NCBI Taxonomy" id="151784"/>
    <lineage>
        <taxon>Bacteria</taxon>
        <taxon>Pseudomonadati</taxon>
        <taxon>Pseudomonadota</taxon>
        <taxon>Betaproteobacteria</taxon>
        <taxon>Burkholderiales</taxon>
        <taxon>Alcaligenaceae</taxon>
        <taxon>Pigmentiphaga</taxon>
    </lineage>
</organism>
<dbReference type="OrthoDB" id="9799091at2"/>